<keyword evidence="2" id="KW-1185">Reference proteome</keyword>
<dbReference type="EMBL" id="QNVV01000026">
    <property type="protein sequence ID" value="REC42917.1"/>
    <property type="molecule type" value="Genomic_DNA"/>
</dbReference>
<gene>
    <name evidence="1" type="ORF">DRF67_19975</name>
</gene>
<dbReference type="AlphaFoldDB" id="A0A3D9APF9"/>
<reference evidence="1 2" key="1">
    <citation type="submission" date="2018-06" db="EMBL/GenBank/DDBJ databases">
        <title>Novel Chryseobacterium species.</title>
        <authorList>
            <person name="Newman J."/>
            <person name="Hugo C."/>
            <person name="Oosthuizen L."/>
            <person name="Charimba G."/>
        </authorList>
    </citation>
    <scope>NUCLEOTIDE SEQUENCE [LARGE SCALE GENOMIC DNA]</scope>
    <source>
        <strain evidence="1 2">7_F195</strain>
    </source>
</reference>
<comment type="caution">
    <text evidence="1">The sequence shown here is derived from an EMBL/GenBank/DDBJ whole genome shotgun (WGS) entry which is preliminary data.</text>
</comment>
<evidence type="ECO:0000313" key="1">
    <source>
        <dbReference type="EMBL" id="REC42917.1"/>
    </source>
</evidence>
<evidence type="ECO:0000313" key="2">
    <source>
        <dbReference type="Proteomes" id="UP000256257"/>
    </source>
</evidence>
<organism evidence="1 2">
    <name type="scientific">Chryseobacterium pennipullorum</name>
    <dbReference type="NCBI Taxonomy" id="2258963"/>
    <lineage>
        <taxon>Bacteria</taxon>
        <taxon>Pseudomonadati</taxon>
        <taxon>Bacteroidota</taxon>
        <taxon>Flavobacteriia</taxon>
        <taxon>Flavobacteriales</taxon>
        <taxon>Weeksellaceae</taxon>
        <taxon>Chryseobacterium group</taxon>
        <taxon>Chryseobacterium</taxon>
    </lineage>
</organism>
<dbReference type="Proteomes" id="UP000256257">
    <property type="component" value="Unassembled WGS sequence"/>
</dbReference>
<sequence length="171" mass="19504">MALTLFLALSGCKSDARKVNISTIYTGPKTVVREIPETHKIHRYTTHEEVTKRLDPMVVMVSKNDNTLAFRIQGNISSGGLRMNQIRKIRFEKGKRTGNTLTLKYYVEIKKRPGKESADVAGYNYTKDEICKIPDDVKIIKIELYEDQIGEPSGLHPKLIARQTFNFFAKI</sequence>
<proteinExistence type="predicted"/>
<dbReference type="OrthoDB" id="708677at2"/>
<protein>
    <submittedName>
        <fullName evidence="1">Uncharacterized protein</fullName>
    </submittedName>
</protein>
<accession>A0A3D9APF9</accession>
<name>A0A3D9APF9_9FLAO</name>